<proteinExistence type="predicted"/>
<protein>
    <submittedName>
        <fullName evidence="2">Uncharacterized protein</fullName>
    </submittedName>
</protein>
<feature type="compositionally biased region" description="Low complexity" evidence="1">
    <location>
        <begin position="14"/>
        <end position="26"/>
    </location>
</feature>
<feature type="region of interest" description="Disordered" evidence="1">
    <location>
        <begin position="1"/>
        <end position="62"/>
    </location>
</feature>
<dbReference type="EMBL" id="GBRH01254649">
    <property type="protein sequence ID" value="JAD43246.1"/>
    <property type="molecule type" value="Transcribed_RNA"/>
</dbReference>
<reference evidence="2" key="1">
    <citation type="submission" date="2014-09" db="EMBL/GenBank/DDBJ databases">
        <authorList>
            <person name="Magalhaes I.L.F."/>
            <person name="Oliveira U."/>
            <person name="Santos F.R."/>
            <person name="Vidigal T.H.D.A."/>
            <person name="Brescovit A.D."/>
            <person name="Santos A.J."/>
        </authorList>
    </citation>
    <scope>NUCLEOTIDE SEQUENCE</scope>
    <source>
        <tissue evidence="2">Shoot tissue taken approximately 20 cm above the soil surface</tissue>
    </source>
</reference>
<sequence length="62" mass="6873">MSGRNSERCRSRQNPTAPAATPAANPLKIAPQITPTTQIERTEKFPNLLPGNINHQQKHNTK</sequence>
<organism evidence="2">
    <name type="scientific">Arundo donax</name>
    <name type="common">Giant reed</name>
    <name type="synonym">Donax arundinaceus</name>
    <dbReference type="NCBI Taxonomy" id="35708"/>
    <lineage>
        <taxon>Eukaryota</taxon>
        <taxon>Viridiplantae</taxon>
        <taxon>Streptophyta</taxon>
        <taxon>Embryophyta</taxon>
        <taxon>Tracheophyta</taxon>
        <taxon>Spermatophyta</taxon>
        <taxon>Magnoliopsida</taxon>
        <taxon>Liliopsida</taxon>
        <taxon>Poales</taxon>
        <taxon>Poaceae</taxon>
        <taxon>PACMAD clade</taxon>
        <taxon>Arundinoideae</taxon>
        <taxon>Arundineae</taxon>
        <taxon>Arundo</taxon>
    </lineage>
</organism>
<evidence type="ECO:0000256" key="1">
    <source>
        <dbReference type="SAM" id="MobiDB-lite"/>
    </source>
</evidence>
<accession>A0A0A8ZWM6</accession>
<name>A0A0A8ZWM6_ARUDO</name>
<reference evidence="2" key="2">
    <citation type="journal article" date="2015" name="Data Brief">
        <title>Shoot transcriptome of the giant reed, Arundo donax.</title>
        <authorList>
            <person name="Barrero R.A."/>
            <person name="Guerrero F.D."/>
            <person name="Moolhuijzen P."/>
            <person name="Goolsby J.A."/>
            <person name="Tidwell J."/>
            <person name="Bellgard S.E."/>
            <person name="Bellgard M.I."/>
        </authorList>
    </citation>
    <scope>NUCLEOTIDE SEQUENCE</scope>
    <source>
        <tissue evidence="2">Shoot tissue taken approximately 20 cm above the soil surface</tissue>
    </source>
</reference>
<dbReference type="AlphaFoldDB" id="A0A0A8ZWM6"/>
<evidence type="ECO:0000313" key="2">
    <source>
        <dbReference type="EMBL" id="JAD43246.1"/>
    </source>
</evidence>
<feature type="compositionally biased region" description="Basic and acidic residues" evidence="1">
    <location>
        <begin position="1"/>
        <end position="10"/>
    </location>
</feature>